<evidence type="ECO:0000313" key="8">
    <source>
        <dbReference type="Proteomes" id="UP001187531"/>
    </source>
</evidence>
<dbReference type="Pfam" id="PF04821">
    <property type="entry name" value="TIMELESS"/>
    <property type="match status" value="1"/>
</dbReference>
<feature type="domain" description="Timeless C-terminal" evidence="6">
    <location>
        <begin position="817"/>
        <end position="913"/>
    </location>
</feature>
<dbReference type="GO" id="GO:0000076">
    <property type="term" value="P:DNA replication checkpoint signaling"/>
    <property type="evidence" value="ECO:0007669"/>
    <property type="project" value="TreeGrafter"/>
</dbReference>
<comment type="caution">
    <text evidence="7">The sequence shown here is derived from an EMBL/GenBank/DDBJ whole genome shotgun (WGS) entry which is preliminary data.</text>
</comment>
<comment type="subcellular location">
    <subcellularLocation>
        <location evidence="1">Nucleus</location>
    </subcellularLocation>
</comment>
<keyword evidence="3" id="KW-0539">Nucleus</keyword>
<comment type="similarity">
    <text evidence="2">Belongs to the timeless family.</text>
</comment>
<evidence type="ECO:0000259" key="5">
    <source>
        <dbReference type="Pfam" id="PF04821"/>
    </source>
</evidence>
<dbReference type="GO" id="GO:0031298">
    <property type="term" value="C:replication fork protection complex"/>
    <property type="evidence" value="ECO:0007669"/>
    <property type="project" value="TreeGrafter"/>
</dbReference>
<feature type="compositionally biased region" description="Low complexity" evidence="4">
    <location>
        <begin position="198"/>
        <end position="209"/>
    </location>
</feature>
<evidence type="ECO:0000256" key="4">
    <source>
        <dbReference type="SAM" id="MobiDB-lite"/>
    </source>
</evidence>
<evidence type="ECO:0000256" key="1">
    <source>
        <dbReference type="ARBA" id="ARBA00004123"/>
    </source>
</evidence>
<feature type="compositionally biased region" description="Polar residues" evidence="4">
    <location>
        <begin position="995"/>
        <end position="1010"/>
    </location>
</feature>
<dbReference type="InterPro" id="IPR044998">
    <property type="entry name" value="Timeless"/>
</dbReference>
<dbReference type="AlphaFoldDB" id="A0AA88I3R9"/>
<dbReference type="InterPro" id="IPR006906">
    <property type="entry name" value="Timeless_N"/>
</dbReference>
<feature type="compositionally biased region" description="Low complexity" evidence="4">
    <location>
        <begin position="315"/>
        <end position="335"/>
    </location>
</feature>
<dbReference type="InterPro" id="IPR007725">
    <property type="entry name" value="TIMELESS_C"/>
</dbReference>
<dbReference type="GO" id="GO:0003677">
    <property type="term" value="F:DNA binding"/>
    <property type="evidence" value="ECO:0007669"/>
    <property type="project" value="TreeGrafter"/>
</dbReference>
<sequence length="1037" mass="116168">MDLFMLSGNIPSGALISLGTLYEDNYYVSEDCLFYLNEISTKLLNEDKGTRPFRRSLAFMDIIRKDLMPILTYVRDQPSICRATIKILQELTLPTENLVPVLLLNQTPQGVHIVMEMNNLLYSAKESFTDTKACKSFVEYLNSFSYNVSSLKDDDCESINDALLLLRNILSIPDRPYFTSAGITTPSATCKSKITDGSSVDSNGSSRSSSEPKVGFSASNYRSFNPVMKQCLSHEVIQHNQLLWNLFAYGLDKRLLQLMTCKKTEWSVTLVQVIALLYKDQHVDNLQKMLSAWTAEDTSSATSDDESNTSPQGNNNQSMDCSSASSANSGCNSNDIQDGDNSTASRDDFSPKDKNSPVPIPSPELMEQGFQDRSSPKVSCDMQNMNRNAPVCLGNIEIMESTSSDSDNVRTKRSSASKLMKTPRTSEDICRRKVTKRRKTTRMRLKLRLQQKPSAPEISSLLKEFTVDFLLKGYGSLVGNLHDQITRQIGAPIDKSHILWLITYFLRFATQLKLELTFVWQVLSPAMLSYLIAESVNLNEELELAVHLPNRNIKPHLRRLHLSVTALREFLQALNSYSNLPFQNIHDRSRIGELEGLLPELSDLRNLLLLLIRHYNPGVQSKRYLRDVILTNQFLLKSLDHYASESRSCGKFNLTNHLSLFCTPSVLHQYGLCLEEYSTNETAVNNSILTLFHHVAGDLDCPELLFDPIILKTFVRLFEDGFDLEEEWTDLVEYVTRTFLRCVNAGSLKSTPAHSCQNRSNGSGSQQSDPSNASCCSAKRTQVTSNQKPLEEDKETASNSSHMSPGEEETVADILVRLKDAGMHKEICWLQSCLLTNCAMKLQKIDDERLYTEPIAFVANETRSSMPIVPFTEEQEAALRCLPFLRLVRCLGLDPPLIPVRIFPRIPHSWDADTSYSVALQLGNVKEDADLKFDLSRVQKVALPPSSVAEIVPPSKIYGCPTGDTANLSCVPDLWINWLDQSSSGSQMRSKSPSGQDQQDTTSNTSSLQVHKTDTSDSDMVGSPVVLSPEPMEMEPL</sequence>
<dbReference type="PANTHER" id="PTHR22940">
    <property type="entry name" value="TIMEOUT/TIMELESS-2"/>
    <property type="match status" value="1"/>
</dbReference>
<dbReference type="GO" id="GO:0043111">
    <property type="term" value="P:replication fork arrest"/>
    <property type="evidence" value="ECO:0007669"/>
    <property type="project" value="TreeGrafter"/>
</dbReference>
<feature type="domain" description="Timeless N-terminal" evidence="5">
    <location>
        <begin position="26"/>
        <end position="315"/>
    </location>
</feature>
<evidence type="ECO:0000259" key="6">
    <source>
        <dbReference type="Pfam" id="PF05029"/>
    </source>
</evidence>
<keyword evidence="8" id="KW-1185">Reference proteome</keyword>
<dbReference type="Proteomes" id="UP001187531">
    <property type="component" value="Unassembled WGS sequence"/>
</dbReference>
<feature type="region of interest" description="Disordered" evidence="4">
    <location>
        <begin position="193"/>
        <end position="215"/>
    </location>
</feature>
<organism evidence="7 8">
    <name type="scientific">Artemia franciscana</name>
    <name type="common">Brine shrimp</name>
    <name type="synonym">Artemia sanfranciscana</name>
    <dbReference type="NCBI Taxonomy" id="6661"/>
    <lineage>
        <taxon>Eukaryota</taxon>
        <taxon>Metazoa</taxon>
        <taxon>Ecdysozoa</taxon>
        <taxon>Arthropoda</taxon>
        <taxon>Crustacea</taxon>
        <taxon>Branchiopoda</taxon>
        <taxon>Anostraca</taxon>
        <taxon>Artemiidae</taxon>
        <taxon>Artemia</taxon>
    </lineage>
</organism>
<feature type="compositionally biased region" description="Low complexity" evidence="4">
    <location>
        <begin position="984"/>
        <end position="994"/>
    </location>
</feature>
<dbReference type="GO" id="GO:0006281">
    <property type="term" value="P:DNA repair"/>
    <property type="evidence" value="ECO:0007669"/>
    <property type="project" value="TreeGrafter"/>
</dbReference>
<accession>A0AA88I3R9</accession>
<feature type="region of interest" description="Disordered" evidence="4">
    <location>
        <begin position="402"/>
        <end position="426"/>
    </location>
</feature>
<name>A0AA88I3R9_ARTSF</name>
<proteinExistence type="inferred from homology"/>
<feature type="region of interest" description="Disordered" evidence="4">
    <location>
        <begin position="297"/>
        <end position="380"/>
    </location>
</feature>
<protein>
    <recommendedName>
        <fullName evidence="9">Timeless</fullName>
    </recommendedName>
</protein>
<dbReference type="GO" id="GO:0009649">
    <property type="term" value="P:entrainment of circadian clock"/>
    <property type="evidence" value="ECO:0007669"/>
    <property type="project" value="TreeGrafter"/>
</dbReference>
<reference evidence="7" key="1">
    <citation type="submission" date="2023-07" db="EMBL/GenBank/DDBJ databases">
        <title>Chromosome-level genome assembly of Artemia franciscana.</title>
        <authorList>
            <person name="Jo E."/>
        </authorList>
    </citation>
    <scope>NUCLEOTIDE SEQUENCE</scope>
    <source>
        <tissue evidence="7">Whole body</tissue>
    </source>
</reference>
<dbReference type="GO" id="GO:0048511">
    <property type="term" value="P:rhythmic process"/>
    <property type="evidence" value="ECO:0007669"/>
    <property type="project" value="UniProtKB-KW"/>
</dbReference>
<dbReference type="Pfam" id="PF05029">
    <property type="entry name" value="TIMELESS_C"/>
    <property type="match status" value="1"/>
</dbReference>
<feature type="compositionally biased region" description="Polar residues" evidence="4">
    <location>
        <begin position="371"/>
        <end position="380"/>
    </location>
</feature>
<feature type="region of interest" description="Disordered" evidence="4">
    <location>
        <begin position="984"/>
        <end position="1037"/>
    </location>
</feature>
<feature type="region of interest" description="Disordered" evidence="4">
    <location>
        <begin position="750"/>
        <end position="808"/>
    </location>
</feature>
<evidence type="ECO:0000256" key="2">
    <source>
        <dbReference type="ARBA" id="ARBA00008174"/>
    </source>
</evidence>
<feature type="compositionally biased region" description="Low complexity" evidence="4">
    <location>
        <begin position="755"/>
        <end position="768"/>
    </location>
</feature>
<gene>
    <name evidence="7" type="ORF">QYM36_005169</name>
</gene>
<feature type="compositionally biased region" description="Polar residues" evidence="4">
    <location>
        <begin position="769"/>
        <end position="788"/>
    </location>
</feature>
<evidence type="ECO:0008006" key="9">
    <source>
        <dbReference type="Google" id="ProtNLM"/>
    </source>
</evidence>
<dbReference type="EMBL" id="JAVRJZ010000008">
    <property type="protein sequence ID" value="KAK2719604.1"/>
    <property type="molecule type" value="Genomic_DNA"/>
</dbReference>
<dbReference type="PANTHER" id="PTHR22940:SF5">
    <property type="entry name" value="PROTEIN TIMELESS"/>
    <property type="match status" value="1"/>
</dbReference>
<evidence type="ECO:0000313" key="7">
    <source>
        <dbReference type="EMBL" id="KAK2719604.1"/>
    </source>
</evidence>
<feature type="compositionally biased region" description="Basic and acidic residues" evidence="4">
    <location>
        <begin position="345"/>
        <end position="355"/>
    </location>
</feature>
<evidence type="ECO:0000256" key="3">
    <source>
        <dbReference type="ARBA" id="ARBA00023242"/>
    </source>
</evidence>